<sequence length="105" mass="11448">MPGDGIRVDPDDLTGHATRLDRHADTLDTARRAGEHVRLDTGAYGQLCAIMPVLLDTLQGVLVEGVGTAADSVRDTAGRVRGSAEDYRAVDQRAQRRLDRVRDRP</sequence>
<name>A0A418N1D0_9ACTN</name>
<comment type="caution">
    <text evidence="2">The sequence shown here is derived from an EMBL/GenBank/DDBJ whole genome shotgun (WGS) entry which is preliminary data.</text>
</comment>
<evidence type="ECO:0000313" key="3">
    <source>
        <dbReference type="Proteomes" id="UP000283832"/>
    </source>
</evidence>
<dbReference type="AlphaFoldDB" id="A0A418N1D0"/>
<dbReference type="InterPro" id="IPR022536">
    <property type="entry name" value="EspC"/>
</dbReference>
<dbReference type="RefSeq" id="WP_119572737.1">
    <property type="nucleotide sequence ID" value="NZ_QXEC01000001.1"/>
</dbReference>
<gene>
    <name evidence="2" type="ORF">D2L64_02320</name>
</gene>
<dbReference type="OrthoDB" id="3402696at2"/>
<evidence type="ECO:0000256" key="1">
    <source>
        <dbReference type="SAM" id="MobiDB-lite"/>
    </source>
</evidence>
<evidence type="ECO:0000313" key="2">
    <source>
        <dbReference type="EMBL" id="RIV41539.1"/>
    </source>
</evidence>
<protein>
    <submittedName>
        <fullName evidence="2">ESX-1 secretion-associated protein</fullName>
    </submittedName>
</protein>
<keyword evidence="3" id="KW-1185">Reference proteome</keyword>
<reference evidence="2 3" key="1">
    <citation type="submission" date="2018-08" db="EMBL/GenBank/DDBJ databases">
        <title>Jishengella sp. nov., isolated from a root of Azadirachta indica A. Juss. var. siamensis Valenton.</title>
        <authorList>
            <person name="Kuncharoen N."/>
            <person name="Tanasupawat S."/>
            <person name="Kudo T."/>
            <person name="Ohkuma M."/>
        </authorList>
    </citation>
    <scope>NUCLEOTIDE SEQUENCE [LARGE SCALE GENOMIC DNA]</scope>
    <source>
        <strain evidence="2 3">AZ1-13</strain>
    </source>
</reference>
<dbReference type="GO" id="GO:0009306">
    <property type="term" value="P:protein secretion"/>
    <property type="evidence" value="ECO:0007669"/>
    <property type="project" value="InterPro"/>
</dbReference>
<accession>A0A418N1D0</accession>
<feature type="region of interest" description="Disordered" evidence="1">
    <location>
        <begin position="81"/>
        <end position="105"/>
    </location>
</feature>
<organism evidence="2 3">
    <name type="scientific">Micromonospora radicis</name>
    <dbReference type="NCBI Taxonomy" id="1894971"/>
    <lineage>
        <taxon>Bacteria</taxon>
        <taxon>Bacillati</taxon>
        <taxon>Actinomycetota</taxon>
        <taxon>Actinomycetes</taxon>
        <taxon>Micromonosporales</taxon>
        <taxon>Micromonosporaceae</taxon>
        <taxon>Micromonospora</taxon>
    </lineage>
</organism>
<dbReference type="Proteomes" id="UP000283832">
    <property type="component" value="Unassembled WGS sequence"/>
</dbReference>
<dbReference type="EMBL" id="QXEC01000001">
    <property type="protein sequence ID" value="RIV41539.1"/>
    <property type="molecule type" value="Genomic_DNA"/>
</dbReference>
<proteinExistence type="predicted"/>
<dbReference type="Pfam" id="PF10824">
    <property type="entry name" value="T7SS_ESX_EspC"/>
    <property type="match status" value="1"/>
</dbReference>